<dbReference type="PRINTS" id="PR00800">
    <property type="entry name" value="YHDCRBOXLASE"/>
</dbReference>
<gene>
    <name evidence="7" type="ORF">SP90_15025</name>
</gene>
<dbReference type="Pfam" id="PF00282">
    <property type="entry name" value="Pyridoxal_deC"/>
    <property type="match status" value="1"/>
</dbReference>
<evidence type="ECO:0000256" key="2">
    <source>
        <dbReference type="ARBA" id="ARBA00022793"/>
    </source>
</evidence>
<evidence type="ECO:0000313" key="7">
    <source>
        <dbReference type="EMBL" id="OBQ46003.1"/>
    </source>
</evidence>
<dbReference type="InterPro" id="IPR015424">
    <property type="entry name" value="PyrdxlP-dep_Trfase"/>
</dbReference>
<dbReference type="Gene3D" id="3.40.640.10">
    <property type="entry name" value="Type I PLP-dependent aspartate aminotransferase-like (Major domain)"/>
    <property type="match status" value="1"/>
</dbReference>
<dbReference type="InterPro" id="IPR021115">
    <property type="entry name" value="Pyridoxal-P_BS"/>
</dbReference>
<dbReference type="InterPro" id="IPR010977">
    <property type="entry name" value="Aromatic_deC"/>
</dbReference>
<dbReference type="AlphaFoldDB" id="A0A1B7X9E3"/>
<keyword evidence="3 5" id="KW-0663">Pyridoxal phosphate</keyword>
<comment type="cofactor">
    <cofactor evidence="1 5 6">
        <name>pyridoxal 5'-phosphate</name>
        <dbReference type="ChEBI" id="CHEBI:597326"/>
    </cofactor>
</comment>
<dbReference type="STRING" id="1560234.SP90_15025"/>
<evidence type="ECO:0000256" key="3">
    <source>
        <dbReference type="ARBA" id="ARBA00022898"/>
    </source>
</evidence>
<evidence type="ECO:0000256" key="5">
    <source>
        <dbReference type="PIRSR" id="PIRSR602129-50"/>
    </source>
</evidence>
<evidence type="ECO:0000256" key="4">
    <source>
        <dbReference type="ARBA" id="ARBA00023239"/>
    </source>
</evidence>
<dbReference type="PATRIC" id="fig|1560234.3.peg.2288"/>
<dbReference type="PANTHER" id="PTHR11999">
    <property type="entry name" value="GROUP II PYRIDOXAL-5-PHOSPHATE DECARBOXYLASE"/>
    <property type="match status" value="1"/>
</dbReference>
<keyword evidence="2" id="KW-0210">Decarboxylase</keyword>
<organism evidence="7 8">
    <name type="scientific">Halodesulfovibrio spirochaetisodalis</name>
    <dbReference type="NCBI Taxonomy" id="1560234"/>
    <lineage>
        <taxon>Bacteria</taxon>
        <taxon>Pseudomonadati</taxon>
        <taxon>Thermodesulfobacteriota</taxon>
        <taxon>Desulfovibrionia</taxon>
        <taxon>Desulfovibrionales</taxon>
        <taxon>Desulfovibrionaceae</taxon>
        <taxon>Halodesulfovibrio</taxon>
    </lineage>
</organism>
<dbReference type="GO" id="GO:0019752">
    <property type="term" value="P:carboxylic acid metabolic process"/>
    <property type="evidence" value="ECO:0007669"/>
    <property type="project" value="InterPro"/>
</dbReference>
<dbReference type="Gene3D" id="3.90.1150.170">
    <property type="match status" value="2"/>
</dbReference>
<comment type="caution">
    <text evidence="7">The sequence shown here is derived from an EMBL/GenBank/DDBJ whole genome shotgun (WGS) entry which is preliminary data.</text>
</comment>
<keyword evidence="4 6" id="KW-0456">Lyase</keyword>
<accession>A0A1B7X9E3</accession>
<evidence type="ECO:0000256" key="6">
    <source>
        <dbReference type="RuleBase" id="RU000382"/>
    </source>
</evidence>
<dbReference type="PROSITE" id="PS00392">
    <property type="entry name" value="DDC_GAD_HDC_YDC"/>
    <property type="match status" value="1"/>
</dbReference>
<dbReference type="EMBL" id="JXMS01000033">
    <property type="protein sequence ID" value="OBQ46003.1"/>
    <property type="molecule type" value="Genomic_DNA"/>
</dbReference>
<name>A0A1B7X9E3_9BACT</name>
<dbReference type="GO" id="GO:0030170">
    <property type="term" value="F:pyridoxal phosphate binding"/>
    <property type="evidence" value="ECO:0007669"/>
    <property type="project" value="InterPro"/>
</dbReference>
<dbReference type="Proteomes" id="UP000091979">
    <property type="component" value="Unassembled WGS sequence"/>
</dbReference>
<dbReference type="RefSeq" id="WP_066858134.1">
    <property type="nucleotide sequence ID" value="NZ_JXMS01000033.1"/>
</dbReference>
<reference evidence="7 8" key="1">
    <citation type="submission" date="2015-01" db="EMBL/GenBank/DDBJ databases">
        <title>Desulfovibrio sp. JC271 draft genome sequence.</title>
        <authorList>
            <person name="Shivani Y."/>
            <person name="Subhash Y."/>
            <person name="Sasikala C."/>
            <person name="Ramana C.V."/>
        </authorList>
    </citation>
    <scope>NUCLEOTIDE SEQUENCE [LARGE SCALE GENOMIC DNA]</scope>
    <source>
        <strain evidence="7 8">JC271</strain>
    </source>
</reference>
<protein>
    <submittedName>
        <fullName evidence="7">Cytochrome D ubiquinol oxidase subunit I</fullName>
    </submittedName>
</protein>
<evidence type="ECO:0000313" key="8">
    <source>
        <dbReference type="Proteomes" id="UP000091979"/>
    </source>
</evidence>
<dbReference type="GO" id="GO:0006520">
    <property type="term" value="P:amino acid metabolic process"/>
    <property type="evidence" value="ECO:0007669"/>
    <property type="project" value="InterPro"/>
</dbReference>
<dbReference type="GO" id="GO:0016831">
    <property type="term" value="F:carboxy-lyase activity"/>
    <property type="evidence" value="ECO:0007669"/>
    <property type="project" value="UniProtKB-KW"/>
</dbReference>
<sequence length="478" mass="51952">MGQNTLDPDDWGAFRASAHKLLDAAMDKMESAKEGRVWTPLPEGMKEALQADLPVDGLDHESLQQRLAELLPYGVGNTHPRFFGWVHGAGNPGSVLAEITSAAMNANLGGRDHGAIYVEKQVIEWSRKMMGFPEEASGLLVSGTSMATIIACKVARDSRLGSQCREQGVGKTQLVGYLSEQAHSCIARAFDLLGIGSGALRKIPCNADFSMNLEELQKAIKEDRAQGFEPFFVVGTAGSVNVGAIDDLDALAEIAKAENLWLHVDGAFGATAILSKTAKERLVGLNRADSVAFDFHKWLQVNYDAGCVLIRSKEKHLQSFSGRAEYLTGVNKGLAAGDLWPVDLGPELSRGFRALKVWAHLLEHGVEKLGACIDENCRQAAYLGQKVEDSAQFELLAPVALNIVCFRYIAKAECDLDALNKDIVIALQERGIAAPSTTFLNGQLAIRVNITNHRTDIRDLDLLLEEVQKIGAEFTEKN</sequence>
<dbReference type="InterPro" id="IPR002129">
    <property type="entry name" value="PyrdxlP-dep_de-COase"/>
</dbReference>
<dbReference type="InterPro" id="IPR015421">
    <property type="entry name" value="PyrdxlP-dep_Trfase_major"/>
</dbReference>
<feature type="modified residue" description="N6-(pyridoxal phosphate)lysine" evidence="5">
    <location>
        <position position="297"/>
    </location>
</feature>
<dbReference type="OrthoDB" id="9803665at2"/>
<dbReference type="SUPFAM" id="SSF53383">
    <property type="entry name" value="PLP-dependent transferases"/>
    <property type="match status" value="1"/>
</dbReference>
<proteinExistence type="inferred from homology"/>
<evidence type="ECO:0000256" key="1">
    <source>
        <dbReference type="ARBA" id="ARBA00001933"/>
    </source>
</evidence>
<comment type="similarity">
    <text evidence="6">Belongs to the group II decarboxylase family.</text>
</comment>
<dbReference type="PANTHER" id="PTHR11999:SF70">
    <property type="entry name" value="MIP05841P"/>
    <property type="match status" value="1"/>
</dbReference>
<keyword evidence="8" id="KW-1185">Reference proteome</keyword>